<name>A0A8S3TUG5_MYTED</name>
<keyword evidence="2" id="KW-1185">Reference proteome</keyword>
<dbReference type="EMBL" id="CAJPWZ010002313">
    <property type="protein sequence ID" value="CAG2235184.1"/>
    <property type="molecule type" value="Genomic_DNA"/>
</dbReference>
<evidence type="ECO:0000313" key="1">
    <source>
        <dbReference type="EMBL" id="CAG2235184.1"/>
    </source>
</evidence>
<proteinExistence type="predicted"/>
<dbReference type="AlphaFoldDB" id="A0A8S3TUG5"/>
<dbReference type="Proteomes" id="UP000683360">
    <property type="component" value="Unassembled WGS sequence"/>
</dbReference>
<sequence length="179" mass="20582">MRRKGYTTVNNDVEITDPGSYLRSFQFKCPEPAQWSLRARGHCTDPAKYFCLRNDLINGYSENCTVFDFLQPGRKSVLRGGLDADICSSRRFQPWPITFYTNVSTNCIFLKSICNEEGQLIYRKGNRNLDTSCRCDYTRGYNFLFKPRNSCFCVPSKEDCSCYLKKCPKSTDMLSPGNS</sequence>
<organism evidence="1 2">
    <name type="scientific">Mytilus edulis</name>
    <name type="common">Blue mussel</name>
    <dbReference type="NCBI Taxonomy" id="6550"/>
    <lineage>
        <taxon>Eukaryota</taxon>
        <taxon>Metazoa</taxon>
        <taxon>Spiralia</taxon>
        <taxon>Lophotrochozoa</taxon>
        <taxon>Mollusca</taxon>
        <taxon>Bivalvia</taxon>
        <taxon>Autobranchia</taxon>
        <taxon>Pteriomorphia</taxon>
        <taxon>Mytilida</taxon>
        <taxon>Mytiloidea</taxon>
        <taxon>Mytilidae</taxon>
        <taxon>Mytilinae</taxon>
        <taxon>Mytilus</taxon>
    </lineage>
</organism>
<gene>
    <name evidence="1" type="ORF">MEDL_47783</name>
</gene>
<protein>
    <submittedName>
        <fullName evidence="1">Uncharacterized protein</fullName>
    </submittedName>
</protein>
<accession>A0A8S3TUG5</accession>
<reference evidence="1" key="1">
    <citation type="submission" date="2021-03" db="EMBL/GenBank/DDBJ databases">
        <authorList>
            <person name="Bekaert M."/>
        </authorList>
    </citation>
    <scope>NUCLEOTIDE SEQUENCE</scope>
</reference>
<comment type="caution">
    <text evidence="1">The sequence shown here is derived from an EMBL/GenBank/DDBJ whole genome shotgun (WGS) entry which is preliminary data.</text>
</comment>
<evidence type="ECO:0000313" key="2">
    <source>
        <dbReference type="Proteomes" id="UP000683360"/>
    </source>
</evidence>